<dbReference type="AlphaFoldDB" id="A0A0G0UZD6"/>
<dbReference type="Pfam" id="PF02874">
    <property type="entry name" value="ATP-synt_ab_N"/>
    <property type="match status" value="1"/>
</dbReference>
<dbReference type="SUPFAM" id="SSF52540">
    <property type="entry name" value="P-loop containing nucleoside triphosphate hydrolases"/>
    <property type="match status" value="1"/>
</dbReference>
<dbReference type="InterPro" id="IPR005294">
    <property type="entry name" value="ATP_synth_F1_asu"/>
</dbReference>
<keyword evidence="8 11" id="KW-0472">Membrane</keyword>
<dbReference type="NCBIfam" id="NF009884">
    <property type="entry name" value="PRK13343.1"/>
    <property type="match status" value="1"/>
</dbReference>
<dbReference type="PATRIC" id="fig|1618474.3.peg.568"/>
<dbReference type="InterPro" id="IPR000194">
    <property type="entry name" value="ATPase_F1/V1/A1_a/bsu_nucl-bd"/>
</dbReference>
<protein>
    <recommendedName>
        <fullName evidence="11">ATP synthase subunit alpha</fullName>
        <ecNumber evidence="11">7.1.2.2</ecNumber>
    </recommendedName>
    <alternativeName>
        <fullName evidence="11">ATP synthase F1 sector subunit alpha</fullName>
    </alternativeName>
    <alternativeName>
        <fullName evidence="11">F-ATPase subunit alpha</fullName>
    </alternativeName>
</protein>
<evidence type="ECO:0000256" key="7">
    <source>
        <dbReference type="ARBA" id="ARBA00023065"/>
    </source>
</evidence>
<sequence length="509" mass="56311">MKLENTLKELELALEHYQPSTSVEHVGHIISIADGVARIQGLETVASGELLEFPHNVYGLALNLEEDAVGAVVLGDYKKIGEGDTVKGTGRLLSIPVSDEILGRVVDPLGRPIDQKGKIKEDRYMPLEKIAPGVIEREPVNTPLQTGIKAIDAMIPVGRGQRELIIGDRGTGKTSIALDTIINQGREKSGVICIYAAIGQKTSRIAQVIDTLKKYKAMDYTVVVSADASMPASLQYLAAYAGCAIGEYFLEKGKEAVIFYDDLSKHAWAYREVSLMLRRPSGREAYPGDIFYLHSRLLERACKLNKKRGGGSLTAFPFIETQAGDISAYIPTNVISITDGQIYLESDLFYSGVRPAINVGNSVSRVGGAAQIPIMKKVAGTLRIDLAQYRELAAFVQFASDLDEKTKKRIEQGSRMVELLKQSLFEPVPVEEQVAVIFAGTSGMLTNIPVTKITEFEKEFRAYMRDYAPKVLKEIREEKKLTDTIKKDLETHINKFLELWQPLEQSKEE</sequence>
<dbReference type="NCBIfam" id="TIGR00962">
    <property type="entry name" value="atpA"/>
    <property type="match status" value="1"/>
</dbReference>
<dbReference type="PROSITE" id="PS00152">
    <property type="entry name" value="ATPASE_ALPHA_BETA"/>
    <property type="match status" value="1"/>
</dbReference>
<keyword evidence="5 11" id="KW-0067">ATP-binding</keyword>
<evidence type="ECO:0000259" key="14">
    <source>
        <dbReference type="Pfam" id="PF02874"/>
    </source>
</evidence>
<comment type="catalytic activity">
    <reaction evidence="11">
        <text>ATP + H2O + 4 H(+)(in) = ADP + phosphate + 5 H(+)(out)</text>
        <dbReference type="Rhea" id="RHEA:57720"/>
        <dbReference type="ChEBI" id="CHEBI:15377"/>
        <dbReference type="ChEBI" id="CHEBI:15378"/>
        <dbReference type="ChEBI" id="CHEBI:30616"/>
        <dbReference type="ChEBI" id="CHEBI:43474"/>
        <dbReference type="ChEBI" id="CHEBI:456216"/>
        <dbReference type="EC" id="7.1.2.2"/>
    </reaction>
</comment>
<evidence type="ECO:0000256" key="4">
    <source>
        <dbReference type="ARBA" id="ARBA00022741"/>
    </source>
</evidence>
<feature type="binding site" evidence="11">
    <location>
        <begin position="167"/>
        <end position="174"/>
    </location>
    <ligand>
        <name>ATP</name>
        <dbReference type="ChEBI" id="CHEBI:30616"/>
    </ligand>
</feature>
<dbReference type="Gene3D" id="1.20.150.20">
    <property type="entry name" value="ATP synthase alpha/beta chain, C-terminal domain"/>
    <property type="match status" value="1"/>
</dbReference>
<dbReference type="SUPFAM" id="SSF47917">
    <property type="entry name" value="C-terminal domain of alpha and beta subunits of F1 ATP synthase"/>
    <property type="match status" value="1"/>
</dbReference>
<dbReference type="CDD" id="cd18113">
    <property type="entry name" value="ATP-synt_F1_alpha_C"/>
    <property type="match status" value="1"/>
</dbReference>
<feature type="domain" description="ATPase F1/V1/A1 complex alpha/beta subunit nucleotide-binding" evidence="12">
    <location>
        <begin position="147"/>
        <end position="364"/>
    </location>
</feature>
<dbReference type="InterPro" id="IPR036121">
    <property type="entry name" value="ATPase_F1/V1/A1_a/bsu_N_sf"/>
</dbReference>
<dbReference type="GO" id="GO:0045259">
    <property type="term" value="C:proton-transporting ATP synthase complex"/>
    <property type="evidence" value="ECO:0007669"/>
    <property type="project" value="UniProtKB-KW"/>
</dbReference>
<accession>A0A0G0UZD6</accession>
<proteinExistence type="inferred from homology"/>
<dbReference type="Pfam" id="PF00306">
    <property type="entry name" value="ATP-synt_ab_C"/>
    <property type="match status" value="1"/>
</dbReference>
<comment type="function">
    <text evidence="11">Produces ATP from ADP in the presence of a proton gradient across the membrane. The alpha chain is a regulatory subunit.</text>
</comment>
<dbReference type="GO" id="GO:0046933">
    <property type="term" value="F:proton-transporting ATP synthase activity, rotational mechanism"/>
    <property type="evidence" value="ECO:0007669"/>
    <property type="project" value="UniProtKB-UniRule"/>
</dbReference>
<reference evidence="15 16" key="1">
    <citation type="journal article" date="2015" name="Nature">
        <title>rRNA introns, odd ribosomes, and small enigmatic genomes across a large radiation of phyla.</title>
        <authorList>
            <person name="Brown C.T."/>
            <person name="Hug L.A."/>
            <person name="Thomas B.C."/>
            <person name="Sharon I."/>
            <person name="Castelle C.J."/>
            <person name="Singh A."/>
            <person name="Wilkins M.J."/>
            <person name="Williams K.H."/>
            <person name="Banfield J.F."/>
        </authorList>
    </citation>
    <scope>NUCLEOTIDE SEQUENCE [LARGE SCALE GENOMIC DNA]</scope>
</reference>
<keyword evidence="3 11" id="KW-0813">Transport</keyword>
<keyword evidence="10 11" id="KW-0066">ATP synthesis</keyword>
<dbReference type="InterPro" id="IPR038376">
    <property type="entry name" value="ATP_synth_asu_C_sf"/>
</dbReference>
<organism evidence="15 16">
    <name type="scientific">Candidatus Roizmanbacteria bacterium GW2011_GWA1_41_13</name>
    <dbReference type="NCBI Taxonomy" id="1618474"/>
    <lineage>
        <taxon>Bacteria</taxon>
        <taxon>Candidatus Roizmaniibacteriota</taxon>
    </lineage>
</organism>
<dbReference type="EMBL" id="LCAN01000015">
    <property type="protein sequence ID" value="KKR93993.1"/>
    <property type="molecule type" value="Genomic_DNA"/>
</dbReference>
<feature type="domain" description="ATPase F1/V1/A1 complex alpha/beta subunit N-terminal" evidence="14">
    <location>
        <begin position="23"/>
        <end position="90"/>
    </location>
</feature>
<dbReference type="InterPro" id="IPR033732">
    <property type="entry name" value="ATP_synth_F1_a_nt-bd_dom"/>
</dbReference>
<dbReference type="InterPro" id="IPR020003">
    <property type="entry name" value="ATPase_a/bsu_AS"/>
</dbReference>
<dbReference type="SUPFAM" id="SSF50615">
    <property type="entry name" value="N-terminal domain of alpha and beta subunits of F1 ATP synthase"/>
    <property type="match status" value="1"/>
</dbReference>
<dbReference type="HAMAP" id="MF_01346">
    <property type="entry name" value="ATP_synth_alpha_bact"/>
    <property type="match status" value="1"/>
</dbReference>
<dbReference type="PANTHER" id="PTHR48082">
    <property type="entry name" value="ATP SYNTHASE SUBUNIT ALPHA, MITOCHONDRIAL"/>
    <property type="match status" value="1"/>
</dbReference>
<keyword evidence="11" id="KW-0375">Hydrogen ion transport</keyword>
<dbReference type="InterPro" id="IPR000793">
    <property type="entry name" value="ATP_synth_asu_C"/>
</dbReference>
<dbReference type="GO" id="GO:0005886">
    <property type="term" value="C:plasma membrane"/>
    <property type="evidence" value="ECO:0007669"/>
    <property type="project" value="UniProtKB-SubCell"/>
</dbReference>
<name>A0A0G0UZD6_9BACT</name>
<feature type="site" description="Required for activity" evidence="11">
    <location>
        <position position="362"/>
    </location>
</feature>
<dbReference type="EC" id="7.1.2.2" evidence="11"/>
<evidence type="ECO:0000259" key="13">
    <source>
        <dbReference type="Pfam" id="PF00306"/>
    </source>
</evidence>
<dbReference type="Gene3D" id="2.40.30.20">
    <property type="match status" value="1"/>
</dbReference>
<dbReference type="InterPro" id="IPR023366">
    <property type="entry name" value="ATP_synth_asu-like_sf"/>
</dbReference>
<evidence type="ECO:0000313" key="15">
    <source>
        <dbReference type="EMBL" id="KKR93993.1"/>
    </source>
</evidence>
<keyword evidence="6 11" id="KW-1278">Translocase</keyword>
<evidence type="ECO:0000256" key="2">
    <source>
        <dbReference type="ARBA" id="ARBA00008936"/>
    </source>
</evidence>
<dbReference type="FunFam" id="1.20.150.20:FF:000001">
    <property type="entry name" value="ATP synthase subunit alpha"/>
    <property type="match status" value="1"/>
</dbReference>
<evidence type="ECO:0000256" key="3">
    <source>
        <dbReference type="ARBA" id="ARBA00022448"/>
    </source>
</evidence>
<evidence type="ECO:0000256" key="6">
    <source>
        <dbReference type="ARBA" id="ARBA00022967"/>
    </source>
</evidence>
<dbReference type="Gene3D" id="3.40.50.300">
    <property type="entry name" value="P-loop containing nucleotide triphosphate hydrolases"/>
    <property type="match status" value="1"/>
</dbReference>
<dbReference type="GO" id="GO:0005524">
    <property type="term" value="F:ATP binding"/>
    <property type="evidence" value="ECO:0007669"/>
    <property type="project" value="UniProtKB-UniRule"/>
</dbReference>
<comment type="similarity">
    <text evidence="2 11">Belongs to the ATPase alpha/beta chains family.</text>
</comment>
<evidence type="ECO:0000256" key="11">
    <source>
        <dbReference type="HAMAP-Rule" id="MF_01346"/>
    </source>
</evidence>
<dbReference type="FunFam" id="3.40.50.300:FF:000002">
    <property type="entry name" value="ATP synthase subunit alpha"/>
    <property type="match status" value="1"/>
</dbReference>
<feature type="domain" description="ATP synthase alpha subunit C-terminal" evidence="13">
    <location>
        <begin position="371"/>
        <end position="496"/>
    </location>
</feature>
<dbReference type="CDD" id="cd18116">
    <property type="entry name" value="ATP-synt_F1_alpha_N"/>
    <property type="match status" value="1"/>
</dbReference>
<dbReference type="GO" id="GO:0043531">
    <property type="term" value="F:ADP binding"/>
    <property type="evidence" value="ECO:0007669"/>
    <property type="project" value="TreeGrafter"/>
</dbReference>
<evidence type="ECO:0000256" key="8">
    <source>
        <dbReference type="ARBA" id="ARBA00023136"/>
    </source>
</evidence>
<dbReference type="InterPro" id="IPR004100">
    <property type="entry name" value="ATPase_F1/V1/A1_a/bsu_N"/>
</dbReference>
<keyword evidence="11" id="KW-1003">Cell membrane</keyword>
<dbReference type="PANTHER" id="PTHR48082:SF2">
    <property type="entry name" value="ATP SYNTHASE SUBUNIT ALPHA, MITOCHONDRIAL"/>
    <property type="match status" value="1"/>
</dbReference>
<evidence type="ECO:0000256" key="9">
    <source>
        <dbReference type="ARBA" id="ARBA00023196"/>
    </source>
</evidence>
<evidence type="ECO:0000256" key="1">
    <source>
        <dbReference type="ARBA" id="ARBA00004370"/>
    </source>
</evidence>
<evidence type="ECO:0000256" key="10">
    <source>
        <dbReference type="ARBA" id="ARBA00023310"/>
    </source>
</evidence>
<evidence type="ECO:0000313" key="16">
    <source>
        <dbReference type="Proteomes" id="UP000034961"/>
    </source>
</evidence>
<evidence type="ECO:0000259" key="12">
    <source>
        <dbReference type="Pfam" id="PF00006"/>
    </source>
</evidence>
<dbReference type="CDD" id="cd01132">
    <property type="entry name" value="F1-ATPase_alpha_CD"/>
    <property type="match status" value="1"/>
</dbReference>
<comment type="caution">
    <text evidence="15">The sequence shown here is derived from an EMBL/GenBank/DDBJ whole genome shotgun (WGS) entry which is preliminary data.</text>
</comment>
<dbReference type="Pfam" id="PF00006">
    <property type="entry name" value="ATP-synt_ab"/>
    <property type="match status" value="1"/>
</dbReference>
<keyword evidence="4 11" id="KW-0547">Nucleotide-binding</keyword>
<comment type="subcellular location">
    <subcellularLocation>
        <location evidence="11">Cell membrane</location>
        <topology evidence="11">Peripheral membrane protein</topology>
    </subcellularLocation>
    <subcellularLocation>
        <location evidence="1">Membrane</location>
    </subcellularLocation>
</comment>
<keyword evidence="9 11" id="KW-0139">CF(1)</keyword>
<dbReference type="InterPro" id="IPR027417">
    <property type="entry name" value="P-loop_NTPase"/>
</dbReference>
<evidence type="ECO:0000256" key="5">
    <source>
        <dbReference type="ARBA" id="ARBA00022840"/>
    </source>
</evidence>
<gene>
    <name evidence="11" type="primary">atpA</name>
    <name evidence="15" type="ORF">UU41_C0015G0007</name>
</gene>
<dbReference type="Proteomes" id="UP000034961">
    <property type="component" value="Unassembled WGS sequence"/>
</dbReference>
<keyword evidence="7 11" id="KW-0406">Ion transport</keyword>